<keyword evidence="2" id="KW-1185">Reference proteome</keyword>
<dbReference type="Proteomes" id="UP000504606">
    <property type="component" value="Unplaced"/>
</dbReference>
<evidence type="ECO:0000313" key="3">
    <source>
        <dbReference type="RefSeq" id="XP_052133008.1"/>
    </source>
</evidence>
<evidence type="ECO:0000256" key="1">
    <source>
        <dbReference type="SAM" id="MobiDB-lite"/>
    </source>
</evidence>
<organism evidence="2 3">
    <name type="scientific">Frankliniella occidentalis</name>
    <name type="common">Western flower thrips</name>
    <name type="synonym">Euthrips occidentalis</name>
    <dbReference type="NCBI Taxonomy" id="133901"/>
    <lineage>
        <taxon>Eukaryota</taxon>
        <taxon>Metazoa</taxon>
        <taxon>Ecdysozoa</taxon>
        <taxon>Arthropoda</taxon>
        <taxon>Hexapoda</taxon>
        <taxon>Insecta</taxon>
        <taxon>Pterygota</taxon>
        <taxon>Neoptera</taxon>
        <taxon>Paraneoptera</taxon>
        <taxon>Thysanoptera</taxon>
        <taxon>Terebrantia</taxon>
        <taxon>Thripoidea</taxon>
        <taxon>Thripidae</taxon>
        <taxon>Frankliniella</taxon>
    </lineage>
</organism>
<feature type="compositionally biased region" description="Acidic residues" evidence="1">
    <location>
        <begin position="280"/>
        <end position="291"/>
    </location>
</feature>
<dbReference type="AlphaFoldDB" id="A0A9C6XBV7"/>
<dbReference type="RefSeq" id="XP_052133008.1">
    <property type="nucleotide sequence ID" value="XM_052277048.1"/>
</dbReference>
<name>A0A9C6XBV7_FRAOC</name>
<gene>
    <name evidence="3 4" type="primary">LOC127752248</name>
</gene>
<reference evidence="3 4" key="1">
    <citation type="submission" date="2025-04" db="UniProtKB">
        <authorList>
            <consortium name="RefSeq"/>
        </authorList>
    </citation>
    <scope>IDENTIFICATION</scope>
    <source>
        <tissue evidence="3 4">Whole organism</tissue>
    </source>
</reference>
<dbReference type="KEGG" id="foc:127752248"/>
<feature type="region of interest" description="Disordered" evidence="1">
    <location>
        <begin position="44"/>
        <end position="71"/>
    </location>
</feature>
<feature type="region of interest" description="Disordered" evidence="1">
    <location>
        <begin position="261"/>
        <end position="291"/>
    </location>
</feature>
<proteinExistence type="predicted"/>
<feature type="region of interest" description="Disordered" evidence="1">
    <location>
        <begin position="178"/>
        <end position="239"/>
    </location>
</feature>
<feature type="region of interest" description="Disordered" evidence="1">
    <location>
        <begin position="318"/>
        <end position="338"/>
    </location>
</feature>
<dbReference type="OrthoDB" id="26687at2759"/>
<dbReference type="RefSeq" id="XP_052133011.1">
    <property type="nucleotide sequence ID" value="XM_052277051.1"/>
</dbReference>
<feature type="compositionally biased region" description="Low complexity" evidence="1">
    <location>
        <begin position="263"/>
        <end position="279"/>
    </location>
</feature>
<accession>A0A9C6XBV7</accession>
<evidence type="ECO:0000313" key="2">
    <source>
        <dbReference type="Proteomes" id="UP000504606"/>
    </source>
</evidence>
<feature type="region of interest" description="Disordered" evidence="1">
    <location>
        <begin position="144"/>
        <end position="164"/>
    </location>
</feature>
<dbReference type="GeneID" id="127752248"/>
<sequence>MPAPSSPPPAALASKAAPAALEQLTPLAGTPVSLCAITPPVEFRDAPAAPPADNGDLPYLAPEVPDDGGLPSPGHVRRSIAAFNAGVSAVEGLLRPKKAPVVVLVDDMSPLTPGARQTWPVDDRGFDVDDFGYLRFDLRRAVPPGAHSSLSPSPSSPLHVPPGVSRPLRPVPVVSITPSEDVDLSGSLDAGPPTPPDRPVSRMSYLAPCSDDISYVLPSPRRRRRPSSAPPDAPRTPVEDVAVDEVDMARTVRLAMRRPSDLGIIPISPPGTVGSSPGDGDVDDDGDLAGDEDEVDRRFNQLRNELFEVMQRSIDSVKTPHGSLGTPTPQPTPQGEPPAAVVEQPVVRQTLAVPAATPGGVSDWTPSPLTPQVPAKGFGLKSLLLQCACTGPLAVRRKSAAQKPAATWYVKVGISRRLQPWKCWDPTWRLWGEERADGAIYTVYLKKVRYHRPTRTIASVSERREKFATGSGTQKFRCESRTKSLMQTFRCCSQIVPTMMFGETAQTDVSRLNFI</sequence>
<evidence type="ECO:0000313" key="4">
    <source>
        <dbReference type="RefSeq" id="XP_052133011.1"/>
    </source>
</evidence>
<protein>
    <submittedName>
        <fullName evidence="3 4">SH3 and multiple ankyrin repeat domains protein 1-like isoform X1</fullName>
    </submittedName>
</protein>